<dbReference type="GO" id="GO:0046872">
    <property type="term" value="F:metal ion binding"/>
    <property type="evidence" value="ECO:0007669"/>
    <property type="project" value="UniProtKB-KW"/>
</dbReference>
<evidence type="ECO:0000256" key="5">
    <source>
        <dbReference type="ARBA" id="ARBA00022729"/>
    </source>
</evidence>
<evidence type="ECO:0000256" key="12">
    <source>
        <dbReference type="SAM" id="MobiDB-lite"/>
    </source>
</evidence>
<dbReference type="GO" id="GO:0008237">
    <property type="term" value="F:metallopeptidase activity"/>
    <property type="evidence" value="ECO:0007669"/>
    <property type="project" value="UniProtKB-KW"/>
</dbReference>
<feature type="region of interest" description="Disordered" evidence="12">
    <location>
        <begin position="37"/>
        <end position="78"/>
    </location>
</feature>
<accession>A0A0F3IGW8</accession>
<evidence type="ECO:0000256" key="7">
    <source>
        <dbReference type="ARBA" id="ARBA00022833"/>
    </source>
</evidence>
<dbReference type="SUPFAM" id="SSF55166">
    <property type="entry name" value="Hedgehog/DD-peptidase"/>
    <property type="match status" value="1"/>
</dbReference>
<reference evidence="14" key="1">
    <citation type="submission" date="2015-03" db="EMBL/GenBank/DDBJ databases">
        <title>Draft genome sequence of a novel methanotroph (Sn10-6) isolated from flooded ricefield rhizosphere in India.</title>
        <authorList>
            <person name="Pandit P.S."/>
            <person name="Pore S.D."/>
            <person name="Arora P."/>
            <person name="Kapse N.G."/>
            <person name="Dhakephalkar P.K."/>
            <person name="Rahalkar M.C."/>
        </authorList>
    </citation>
    <scope>NUCLEOTIDE SEQUENCE [LARGE SCALE GENOMIC DNA]</scope>
    <source>
        <strain evidence="14">Sn10-6</strain>
    </source>
</reference>
<evidence type="ECO:0000256" key="8">
    <source>
        <dbReference type="ARBA" id="ARBA00023049"/>
    </source>
</evidence>
<dbReference type="PROSITE" id="PS51318">
    <property type="entry name" value="TAT"/>
    <property type="match status" value="1"/>
</dbReference>
<protein>
    <recommendedName>
        <fullName evidence="11">Murein endopeptidase K</fullName>
    </recommendedName>
</protein>
<dbReference type="OrthoDB" id="9782994at2"/>
<dbReference type="AlphaFoldDB" id="A0A0F3IGW8"/>
<evidence type="ECO:0000256" key="4">
    <source>
        <dbReference type="ARBA" id="ARBA00022723"/>
    </source>
</evidence>
<dbReference type="PANTHER" id="PTHR37425">
    <property type="match status" value="1"/>
</dbReference>
<evidence type="ECO:0000256" key="10">
    <source>
        <dbReference type="ARBA" id="ARBA00093448"/>
    </source>
</evidence>
<dbReference type="PANTHER" id="PTHR37425:SF1">
    <property type="entry name" value="OUTER MEMBRANE PROTEIN"/>
    <property type="match status" value="1"/>
</dbReference>
<name>A0A0F3IGW8_9GAMM</name>
<evidence type="ECO:0000256" key="1">
    <source>
        <dbReference type="ARBA" id="ARBA00001947"/>
    </source>
</evidence>
<comment type="caution">
    <text evidence="13">The sequence shown here is derived from an EMBL/GenBank/DDBJ whole genome shotgun (WGS) entry which is preliminary data.</text>
</comment>
<dbReference type="Gene3D" id="3.30.1380.10">
    <property type="match status" value="1"/>
</dbReference>
<dbReference type="InterPro" id="IPR010275">
    <property type="entry name" value="MepK"/>
</dbReference>
<sequence>MALNAAMPSRRRFLRQLAMGSVLTGLSIAEAQAKVHKVYHHASHSSKAHKHVAHHHTKTTHHKSHHHAVHHPHHHEALHEAVEEQPIRQAYINRFVSHKTLALSNVNTGEHINVTYFEHGRYLPDALHEVNYLCRDYHTDTIHTVDPVLLDQLFDVKQLLTTSKPFQVISAYRSPYTNASLRHHSRRVAKHSLHMEGRAIDIRMEGVSSRTIKNAALALQRGGVGYYPYANFVHMDTGEFRVW</sequence>
<reference evidence="13 14" key="2">
    <citation type="journal article" date="2016" name="Microb. Ecol.">
        <title>Genome Characteristics of a Novel Type I Methanotroph (Sn10-6) Isolated from a Flooded Indian Rice Field.</title>
        <authorList>
            <person name="Rahalkar M.C."/>
            <person name="Pandit P.S."/>
            <person name="Dhakephalkar P.K."/>
            <person name="Pore S."/>
            <person name="Arora P."/>
            <person name="Kapse N."/>
        </authorList>
    </citation>
    <scope>NUCLEOTIDE SEQUENCE [LARGE SCALE GENOMIC DNA]</scope>
    <source>
        <strain evidence="13 14">Sn10-6</strain>
    </source>
</reference>
<evidence type="ECO:0000313" key="14">
    <source>
        <dbReference type="Proteomes" id="UP000033684"/>
    </source>
</evidence>
<keyword evidence="5" id="KW-0732">Signal</keyword>
<keyword evidence="14" id="KW-1185">Reference proteome</keyword>
<evidence type="ECO:0000256" key="2">
    <source>
        <dbReference type="ARBA" id="ARBA00004776"/>
    </source>
</evidence>
<evidence type="ECO:0000256" key="11">
    <source>
        <dbReference type="ARBA" id="ARBA00093666"/>
    </source>
</evidence>
<dbReference type="GO" id="GO:0071555">
    <property type="term" value="P:cell wall organization"/>
    <property type="evidence" value="ECO:0007669"/>
    <property type="project" value="UniProtKB-KW"/>
</dbReference>
<proteinExistence type="inferred from homology"/>
<dbReference type="GO" id="GO:0006508">
    <property type="term" value="P:proteolysis"/>
    <property type="evidence" value="ECO:0007669"/>
    <property type="project" value="UniProtKB-KW"/>
</dbReference>
<evidence type="ECO:0000256" key="3">
    <source>
        <dbReference type="ARBA" id="ARBA00022670"/>
    </source>
</evidence>
<organism evidence="13 14">
    <name type="scientific">Methylocucumis oryzae</name>
    <dbReference type="NCBI Taxonomy" id="1632867"/>
    <lineage>
        <taxon>Bacteria</taxon>
        <taxon>Pseudomonadati</taxon>
        <taxon>Pseudomonadota</taxon>
        <taxon>Gammaproteobacteria</taxon>
        <taxon>Methylococcales</taxon>
        <taxon>Methylococcaceae</taxon>
        <taxon>Methylocucumis</taxon>
    </lineage>
</organism>
<keyword evidence="4" id="KW-0479">Metal-binding</keyword>
<evidence type="ECO:0000313" key="13">
    <source>
        <dbReference type="EMBL" id="KJV05783.1"/>
    </source>
</evidence>
<comment type="similarity">
    <text evidence="10">Belongs to the peptidase M15 family.</text>
</comment>
<feature type="compositionally biased region" description="Basic residues" evidence="12">
    <location>
        <begin position="37"/>
        <end position="74"/>
    </location>
</feature>
<keyword evidence="6" id="KW-0378">Hydrolase</keyword>
<dbReference type="Pfam" id="PF05951">
    <property type="entry name" value="Peptidase_M15_2"/>
    <property type="match status" value="1"/>
</dbReference>
<comment type="cofactor">
    <cofactor evidence="1">
        <name>Zn(2+)</name>
        <dbReference type="ChEBI" id="CHEBI:29105"/>
    </cofactor>
</comment>
<comment type="pathway">
    <text evidence="2">Cell wall biogenesis; cell wall polysaccharide biosynthesis.</text>
</comment>
<gene>
    <name evidence="13" type="ORF">VZ94_15560</name>
</gene>
<evidence type="ECO:0000256" key="9">
    <source>
        <dbReference type="ARBA" id="ARBA00023316"/>
    </source>
</evidence>
<dbReference type="InterPro" id="IPR009045">
    <property type="entry name" value="Zn_M74/Hedgehog-like"/>
</dbReference>
<keyword evidence="7" id="KW-0862">Zinc</keyword>
<keyword evidence="8" id="KW-0482">Metalloprotease</keyword>
<keyword evidence="9" id="KW-0961">Cell wall biogenesis/degradation</keyword>
<dbReference type="EMBL" id="LAJX01000171">
    <property type="protein sequence ID" value="KJV05783.1"/>
    <property type="molecule type" value="Genomic_DNA"/>
</dbReference>
<dbReference type="InterPro" id="IPR006311">
    <property type="entry name" value="TAT_signal"/>
</dbReference>
<evidence type="ECO:0000256" key="6">
    <source>
        <dbReference type="ARBA" id="ARBA00022801"/>
    </source>
</evidence>
<dbReference type="Proteomes" id="UP000033684">
    <property type="component" value="Unassembled WGS sequence"/>
</dbReference>
<keyword evidence="3" id="KW-0645">Protease</keyword>